<evidence type="ECO:0000259" key="1">
    <source>
        <dbReference type="Pfam" id="PF22782"/>
    </source>
</evidence>
<sequence length="243" mass="26516">MSVILASSPLEAHREPALSTSVLWHVAPLGRLLCAVAMDDEDDVMTHVLGGLLRGAEGAYDMKREIAFELFVLVRSTQGSLLMCPCPTGWSMHRICAAITSVDCAATILKGIAVPRCRGGKGGFGKNLAKKGRLYIKAQRRGETNTNLNQLARNLRGERIGGQEANHEGQQPTTVAHQRQLPQEVEAAYAEVRREHEHKTHERDVFATVIREAVTEGFRATVDAYLKVTHRQNGATAVPGSDS</sequence>
<accession>A0A0S4KHR5</accession>
<dbReference type="AlphaFoldDB" id="A0A0S4KHR5"/>
<dbReference type="InterPro" id="IPR053822">
    <property type="entry name" value="SDE2-like_dom"/>
</dbReference>
<gene>
    <name evidence="2" type="ORF">BSAL_58795</name>
</gene>
<protein>
    <recommendedName>
        <fullName evidence="1">SDE2-like domain-containing protein</fullName>
    </recommendedName>
</protein>
<organism evidence="2 3">
    <name type="scientific">Bodo saltans</name>
    <name type="common">Flagellated protozoan</name>
    <dbReference type="NCBI Taxonomy" id="75058"/>
    <lineage>
        <taxon>Eukaryota</taxon>
        <taxon>Discoba</taxon>
        <taxon>Euglenozoa</taxon>
        <taxon>Kinetoplastea</taxon>
        <taxon>Metakinetoplastina</taxon>
        <taxon>Eubodonida</taxon>
        <taxon>Bodonidae</taxon>
        <taxon>Bodo</taxon>
    </lineage>
</organism>
<proteinExistence type="predicted"/>
<dbReference type="VEuPathDB" id="TriTrypDB:BSAL_58795"/>
<dbReference type="Proteomes" id="UP000051952">
    <property type="component" value="Unassembled WGS sequence"/>
</dbReference>
<dbReference type="Pfam" id="PF22782">
    <property type="entry name" value="SDE2"/>
    <property type="match status" value="1"/>
</dbReference>
<evidence type="ECO:0000313" key="2">
    <source>
        <dbReference type="EMBL" id="CUI12367.1"/>
    </source>
</evidence>
<name>A0A0S4KHR5_BODSA</name>
<dbReference type="EMBL" id="CYKH01000236">
    <property type="protein sequence ID" value="CUI12367.1"/>
    <property type="molecule type" value="Genomic_DNA"/>
</dbReference>
<evidence type="ECO:0000313" key="3">
    <source>
        <dbReference type="Proteomes" id="UP000051952"/>
    </source>
</evidence>
<keyword evidence="3" id="KW-1185">Reference proteome</keyword>
<feature type="domain" description="SDE2-like" evidence="1">
    <location>
        <begin position="119"/>
        <end position="205"/>
    </location>
</feature>
<reference evidence="3" key="1">
    <citation type="submission" date="2015-09" db="EMBL/GenBank/DDBJ databases">
        <authorList>
            <consortium name="Pathogen Informatics"/>
        </authorList>
    </citation>
    <scope>NUCLEOTIDE SEQUENCE [LARGE SCALE GENOMIC DNA]</scope>
    <source>
        <strain evidence="3">Lake Konstanz</strain>
    </source>
</reference>